<dbReference type="Proteomes" id="UP000239757">
    <property type="component" value="Unassembled WGS sequence"/>
</dbReference>
<organism evidence="1 2">
    <name type="scientific">Gossypium barbadense</name>
    <name type="common">Sea Island cotton</name>
    <name type="synonym">Hibiscus barbadensis</name>
    <dbReference type="NCBI Taxonomy" id="3634"/>
    <lineage>
        <taxon>Eukaryota</taxon>
        <taxon>Viridiplantae</taxon>
        <taxon>Streptophyta</taxon>
        <taxon>Embryophyta</taxon>
        <taxon>Tracheophyta</taxon>
        <taxon>Spermatophyta</taxon>
        <taxon>Magnoliopsida</taxon>
        <taxon>eudicotyledons</taxon>
        <taxon>Gunneridae</taxon>
        <taxon>Pentapetalae</taxon>
        <taxon>rosids</taxon>
        <taxon>malvids</taxon>
        <taxon>Malvales</taxon>
        <taxon>Malvaceae</taxon>
        <taxon>Malvoideae</taxon>
        <taxon>Gossypium</taxon>
    </lineage>
</organism>
<proteinExistence type="predicted"/>
<reference evidence="1 2" key="1">
    <citation type="submission" date="2015-01" db="EMBL/GenBank/DDBJ databases">
        <title>Genome of allotetraploid Gossypium barbadense reveals genomic plasticity and fiber elongation in cotton evolution.</title>
        <authorList>
            <person name="Chen X."/>
            <person name="Liu X."/>
            <person name="Zhao B."/>
            <person name="Zheng H."/>
            <person name="Hu Y."/>
            <person name="Lu G."/>
            <person name="Yang C."/>
            <person name="Chen J."/>
            <person name="Shan C."/>
            <person name="Zhang L."/>
            <person name="Zhou Y."/>
            <person name="Wang L."/>
            <person name="Guo W."/>
            <person name="Bai Y."/>
            <person name="Ruan J."/>
            <person name="Shangguan X."/>
            <person name="Mao Y."/>
            <person name="Jiang J."/>
            <person name="Zhu Y."/>
            <person name="Lei J."/>
            <person name="Kang H."/>
            <person name="Chen S."/>
            <person name="He X."/>
            <person name="Wang R."/>
            <person name="Wang Y."/>
            <person name="Chen J."/>
            <person name="Wang L."/>
            <person name="Yu S."/>
            <person name="Wang B."/>
            <person name="Wei J."/>
            <person name="Song S."/>
            <person name="Lu X."/>
            <person name="Gao Z."/>
            <person name="Gu W."/>
            <person name="Deng X."/>
            <person name="Ma D."/>
            <person name="Wang S."/>
            <person name="Liang W."/>
            <person name="Fang L."/>
            <person name="Cai C."/>
            <person name="Zhu X."/>
            <person name="Zhou B."/>
            <person name="Zhang Y."/>
            <person name="Chen Z."/>
            <person name="Xu S."/>
            <person name="Zhu R."/>
            <person name="Wang S."/>
            <person name="Zhang T."/>
            <person name="Zhao G."/>
        </authorList>
    </citation>
    <scope>NUCLEOTIDE SEQUENCE [LARGE SCALE GENOMIC DNA]</scope>
    <source>
        <strain evidence="2">cv. Xinhai21</strain>
        <tissue evidence="1">Leaf</tissue>
    </source>
</reference>
<evidence type="ECO:0000313" key="1">
    <source>
        <dbReference type="EMBL" id="PPR95164.1"/>
    </source>
</evidence>
<dbReference type="EMBL" id="KZ666346">
    <property type="protein sequence ID" value="PPR95164.1"/>
    <property type="molecule type" value="Genomic_DNA"/>
</dbReference>
<dbReference type="AlphaFoldDB" id="A0A2P5WVR1"/>
<sequence length="442" mass="50199">MADTIWAPLTIDPWELFFGIIEATYLELTMELCSTFHLQIVMTRYNDPGMVQFSLGRLICQLSVPEFGAAVGLYTEEFQEENELHALSRHIHFSPSKCWHTFSPSTASYNPSYSKASFLPLSRRYLHAILAHTITERRESTGIVNTHNVYFLWCMSQGHVIDLAYFIALVIRPRRSGIGRGSSPLAPTWLDWHSTLVSSTPWPKNHPSPLSARLEQVQMADTIWAPLTIDPWELFFGIIEATYLELTMELCSTFHLQIVMTRYNDPGMVQFSLGRLICQLSVPEFGAAVGLYTEEFQEENELHALSRHIHFSPSKCWHTFSPSTASYNPSYSKASFLPLSRRYLHAILAHTITERRESTGIVNTHNVYFLWCMSQGHVIDLAYFIALVIRPRRSGIGRGSSPLAPTWLDWHSTLVSSTPWPKNHPSPLSARCLHKASQGCLA</sequence>
<gene>
    <name evidence="1" type="ORF">GOBAR_AA25505</name>
</gene>
<name>A0A2P5WVR1_GOSBA</name>
<protein>
    <submittedName>
        <fullName evidence="1">Uncharacterized protein</fullName>
    </submittedName>
</protein>
<dbReference type="OrthoDB" id="1685790at2759"/>
<accession>A0A2P5WVR1</accession>
<evidence type="ECO:0000313" key="2">
    <source>
        <dbReference type="Proteomes" id="UP000239757"/>
    </source>
</evidence>